<dbReference type="InParanoid" id="A0A0C3BJ93"/>
<dbReference type="Proteomes" id="UP000054166">
    <property type="component" value="Unassembled WGS sequence"/>
</dbReference>
<dbReference type="HOGENOM" id="CLU_1741272_0_0_1"/>
<evidence type="ECO:0000313" key="3">
    <source>
        <dbReference type="Proteomes" id="UP000054166"/>
    </source>
</evidence>
<reference evidence="2 3" key="1">
    <citation type="submission" date="2014-04" db="EMBL/GenBank/DDBJ databases">
        <authorList>
            <consortium name="DOE Joint Genome Institute"/>
            <person name="Kuo A."/>
            <person name="Tarkka M."/>
            <person name="Buscot F."/>
            <person name="Kohler A."/>
            <person name="Nagy L.G."/>
            <person name="Floudas D."/>
            <person name="Copeland A."/>
            <person name="Barry K.W."/>
            <person name="Cichocki N."/>
            <person name="Veneault-Fourrey C."/>
            <person name="LaButti K."/>
            <person name="Lindquist E.A."/>
            <person name="Lipzen A."/>
            <person name="Lundell T."/>
            <person name="Morin E."/>
            <person name="Murat C."/>
            <person name="Sun H."/>
            <person name="Tunlid A."/>
            <person name="Henrissat B."/>
            <person name="Grigoriev I.V."/>
            <person name="Hibbett D.S."/>
            <person name="Martin F."/>
            <person name="Nordberg H.P."/>
            <person name="Cantor M.N."/>
            <person name="Hua S.X."/>
        </authorList>
    </citation>
    <scope>NUCLEOTIDE SEQUENCE [LARGE SCALE GENOMIC DNA]</scope>
    <source>
        <strain evidence="2 3">F 1598</strain>
    </source>
</reference>
<keyword evidence="3" id="KW-1185">Reference proteome</keyword>
<accession>A0A0C3BJ93</accession>
<dbReference type="STRING" id="765440.A0A0C3BJ93"/>
<dbReference type="OrthoDB" id="429671at2759"/>
<name>A0A0C3BJ93_PILCF</name>
<reference evidence="3" key="2">
    <citation type="submission" date="2015-01" db="EMBL/GenBank/DDBJ databases">
        <title>Evolutionary Origins and Diversification of the Mycorrhizal Mutualists.</title>
        <authorList>
            <consortium name="DOE Joint Genome Institute"/>
            <consortium name="Mycorrhizal Genomics Consortium"/>
            <person name="Kohler A."/>
            <person name="Kuo A."/>
            <person name="Nagy L.G."/>
            <person name="Floudas D."/>
            <person name="Copeland A."/>
            <person name="Barry K.W."/>
            <person name="Cichocki N."/>
            <person name="Veneault-Fourrey C."/>
            <person name="LaButti K."/>
            <person name="Lindquist E.A."/>
            <person name="Lipzen A."/>
            <person name="Lundell T."/>
            <person name="Morin E."/>
            <person name="Murat C."/>
            <person name="Riley R."/>
            <person name="Ohm R."/>
            <person name="Sun H."/>
            <person name="Tunlid A."/>
            <person name="Henrissat B."/>
            <person name="Grigoriev I.V."/>
            <person name="Hibbett D.S."/>
            <person name="Martin F."/>
        </authorList>
    </citation>
    <scope>NUCLEOTIDE SEQUENCE [LARGE SCALE GENOMIC DNA]</scope>
    <source>
        <strain evidence="3">F 1598</strain>
    </source>
</reference>
<organism evidence="2 3">
    <name type="scientific">Piloderma croceum (strain F 1598)</name>
    <dbReference type="NCBI Taxonomy" id="765440"/>
    <lineage>
        <taxon>Eukaryota</taxon>
        <taxon>Fungi</taxon>
        <taxon>Dikarya</taxon>
        <taxon>Basidiomycota</taxon>
        <taxon>Agaricomycotina</taxon>
        <taxon>Agaricomycetes</taxon>
        <taxon>Agaricomycetidae</taxon>
        <taxon>Atheliales</taxon>
        <taxon>Atheliaceae</taxon>
        <taxon>Piloderma</taxon>
    </lineage>
</organism>
<sequence>MQPPALYPPAWAAQQLLSPLLKQSSMSPSVFPPPFQPPQLTEPISHSDDIQLASPSPQSSVRQQSCVGTILNAHSPQSSSSHLSSPRNTTTRSSVKGGWAIWSRRPHDPSLGIIISPRARPPQDVIQNAIDLPTSPLAFAPPSLTTELPP</sequence>
<gene>
    <name evidence="2" type="ORF">PILCRDRAFT_324510</name>
</gene>
<feature type="compositionally biased region" description="Low complexity" evidence="1">
    <location>
        <begin position="74"/>
        <end position="86"/>
    </location>
</feature>
<feature type="region of interest" description="Disordered" evidence="1">
    <location>
        <begin position="24"/>
        <end position="101"/>
    </location>
</feature>
<evidence type="ECO:0000256" key="1">
    <source>
        <dbReference type="SAM" id="MobiDB-lite"/>
    </source>
</evidence>
<dbReference type="EMBL" id="KN832982">
    <property type="protein sequence ID" value="KIM86398.1"/>
    <property type="molecule type" value="Genomic_DNA"/>
</dbReference>
<feature type="compositionally biased region" description="Low complexity" evidence="1">
    <location>
        <begin position="54"/>
        <end position="65"/>
    </location>
</feature>
<dbReference type="AlphaFoldDB" id="A0A0C3BJ93"/>
<proteinExistence type="predicted"/>
<protein>
    <submittedName>
        <fullName evidence="2">Uncharacterized protein</fullName>
    </submittedName>
</protein>
<evidence type="ECO:0000313" key="2">
    <source>
        <dbReference type="EMBL" id="KIM86398.1"/>
    </source>
</evidence>